<reference evidence="11" key="1">
    <citation type="journal article" date="2020" name="Stud. Mycol.">
        <title>101 Dothideomycetes genomes: a test case for predicting lifestyles and emergence of pathogens.</title>
        <authorList>
            <person name="Haridas S."/>
            <person name="Albert R."/>
            <person name="Binder M."/>
            <person name="Bloem J."/>
            <person name="Labutti K."/>
            <person name="Salamov A."/>
            <person name="Andreopoulos B."/>
            <person name="Baker S."/>
            <person name="Barry K."/>
            <person name="Bills G."/>
            <person name="Bluhm B."/>
            <person name="Cannon C."/>
            <person name="Castanera R."/>
            <person name="Culley D."/>
            <person name="Daum C."/>
            <person name="Ezra D."/>
            <person name="Gonzalez J."/>
            <person name="Henrissat B."/>
            <person name="Kuo A."/>
            <person name="Liang C."/>
            <person name="Lipzen A."/>
            <person name="Lutzoni F."/>
            <person name="Magnuson J."/>
            <person name="Mondo S."/>
            <person name="Nolan M."/>
            <person name="Ohm R."/>
            <person name="Pangilinan J."/>
            <person name="Park H.-J."/>
            <person name="Ramirez L."/>
            <person name="Alfaro M."/>
            <person name="Sun H."/>
            <person name="Tritt A."/>
            <person name="Yoshinaga Y."/>
            <person name="Zwiers L.-H."/>
            <person name="Turgeon B."/>
            <person name="Goodwin S."/>
            <person name="Spatafora J."/>
            <person name="Crous P."/>
            <person name="Grigoriev I."/>
        </authorList>
    </citation>
    <scope>NUCLEOTIDE SEQUENCE</scope>
    <source>
        <strain evidence="11">CBS 207.26</strain>
    </source>
</reference>
<dbReference type="PROSITE" id="PS51194">
    <property type="entry name" value="HELICASE_CTER"/>
    <property type="match status" value="1"/>
</dbReference>
<keyword evidence="6" id="KW-0862">Zinc</keyword>
<dbReference type="InterPro" id="IPR000330">
    <property type="entry name" value="SNF2_N"/>
</dbReference>
<evidence type="ECO:0000256" key="5">
    <source>
        <dbReference type="ARBA" id="ARBA00022840"/>
    </source>
</evidence>
<dbReference type="GO" id="GO:0016787">
    <property type="term" value="F:hydrolase activity"/>
    <property type="evidence" value="ECO:0007669"/>
    <property type="project" value="UniProtKB-KW"/>
</dbReference>
<dbReference type="PANTHER" id="PTHR45626">
    <property type="entry name" value="TRANSCRIPTION TERMINATION FACTOR 2-RELATED"/>
    <property type="match status" value="1"/>
</dbReference>
<dbReference type="InterPro" id="IPR014001">
    <property type="entry name" value="Helicase_ATP-bd"/>
</dbReference>
<gene>
    <name evidence="11" type="ORF">K469DRAFT_585945</name>
</gene>
<evidence type="ECO:0000256" key="4">
    <source>
        <dbReference type="ARBA" id="ARBA00022806"/>
    </source>
</evidence>
<dbReference type="Gene3D" id="3.40.50.10810">
    <property type="entry name" value="Tandem AAA-ATPase domain"/>
    <property type="match status" value="1"/>
</dbReference>
<evidence type="ECO:0008006" key="13">
    <source>
        <dbReference type="Google" id="ProtNLM"/>
    </source>
</evidence>
<dbReference type="FunFam" id="3.40.50.300:FF:002380">
    <property type="entry name" value="SWI/SNF family DNA-dependent ATPase, putative"/>
    <property type="match status" value="1"/>
</dbReference>
<protein>
    <recommendedName>
        <fullName evidence="13">SWI/SNF family DNA-dependent ATPase Ris1</fullName>
    </recommendedName>
</protein>
<feature type="region of interest" description="Disordered" evidence="7">
    <location>
        <begin position="622"/>
        <end position="696"/>
    </location>
</feature>
<dbReference type="PROSITE" id="PS50089">
    <property type="entry name" value="ZF_RING_2"/>
    <property type="match status" value="1"/>
</dbReference>
<dbReference type="GO" id="GO:0004386">
    <property type="term" value="F:helicase activity"/>
    <property type="evidence" value="ECO:0007669"/>
    <property type="project" value="UniProtKB-KW"/>
</dbReference>
<evidence type="ECO:0000259" key="8">
    <source>
        <dbReference type="PROSITE" id="PS50089"/>
    </source>
</evidence>
<evidence type="ECO:0000259" key="10">
    <source>
        <dbReference type="PROSITE" id="PS51194"/>
    </source>
</evidence>
<dbReference type="OrthoDB" id="423559at2759"/>
<keyword evidence="4" id="KW-0347">Helicase</keyword>
<evidence type="ECO:0000259" key="9">
    <source>
        <dbReference type="PROSITE" id="PS51192"/>
    </source>
</evidence>
<dbReference type="InterPro" id="IPR050628">
    <property type="entry name" value="SNF2_RAD54_helicase_TF"/>
</dbReference>
<evidence type="ECO:0000256" key="7">
    <source>
        <dbReference type="SAM" id="MobiDB-lite"/>
    </source>
</evidence>
<evidence type="ECO:0000313" key="12">
    <source>
        <dbReference type="Proteomes" id="UP000800200"/>
    </source>
</evidence>
<proteinExistence type="inferred from homology"/>
<dbReference type="Pfam" id="PF00271">
    <property type="entry name" value="Helicase_C"/>
    <property type="match status" value="1"/>
</dbReference>
<accession>A0A6A6DXV6</accession>
<dbReference type="Gene3D" id="3.30.40.10">
    <property type="entry name" value="Zinc/RING finger domain, C3HC4 (zinc finger)"/>
    <property type="match status" value="1"/>
</dbReference>
<comment type="similarity">
    <text evidence="1">Belongs to the SNF2/RAD54 helicase family.</text>
</comment>
<feature type="domain" description="Helicase ATP-binding" evidence="9">
    <location>
        <begin position="192"/>
        <end position="386"/>
    </location>
</feature>
<keyword evidence="2" id="KW-0547">Nucleotide-binding</keyword>
<evidence type="ECO:0000256" key="3">
    <source>
        <dbReference type="ARBA" id="ARBA00022801"/>
    </source>
</evidence>
<dbReference type="InterPro" id="IPR027417">
    <property type="entry name" value="P-loop_NTPase"/>
</dbReference>
<evidence type="ECO:0000256" key="2">
    <source>
        <dbReference type="ARBA" id="ARBA00022741"/>
    </source>
</evidence>
<dbReference type="SUPFAM" id="SSF57850">
    <property type="entry name" value="RING/U-box"/>
    <property type="match status" value="1"/>
</dbReference>
<dbReference type="GO" id="GO:0005524">
    <property type="term" value="F:ATP binding"/>
    <property type="evidence" value="ECO:0007669"/>
    <property type="project" value="UniProtKB-KW"/>
</dbReference>
<dbReference type="Pfam" id="PF00176">
    <property type="entry name" value="SNF2-rel_dom"/>
    <property type="match status" value="1"/>
</dbReference>
<dbReference type="GO" id="GO:0008270">
    <property type="term" value="F:zinc ion binding"/>
    <property type="evidence" value="ECO:0007669"/>
    <property type="project" value="UniProtKB-KW"/>
</dbReference>
<dbReference type="Gene3D" id="3.40.50.300">
    <property type="entry name" value="P-loop containing nucleotide triphosphate hydrolases"/>
    <property type="match status" value="2"/>
</dbReference>
<dbReference type="InterPro" id="IPR013083">
    <property type="entry name" value="Znf_RING/FYVE/PHD"/>
</dbReference>
<dbReference type="SMART" id="SM00490">
    <property type="entry name" value="HELICc"/>
    <property type="match status" value="1"/>
</dbReference>
<feature type="domain" description="Helicase C-terminal" evidence="10">
    <location>
        <begin position="731"/>
        <end position="894"/>
    </location>
</feature>
<dbReference type="PROSITE" id="PS51192">
    <property type="entry name" value="HELICASE_ATP_BIND_1"/>
    <property type="match status" value="1"/>
</dbReference>
<keyword evidence="6" id="KW-0863">Zinc-finger</keyword>
<name>A0A6A6DXV6_9PEZI</name>
<keyword evidence="6" id="KW-0479">Metal-binding</keyword>
<organism evidence="11 12">
    <name type="scientific">Zopfia rhizophila CBS 207.26</name>
    <dbReference type="NCBI Taxonomy" id="1314779"/>
    <lineage>
        <taxon>Eukaryota</taxon>
        <taxon>Fungi</taxon>
        <taxon>Dikarya</taxon>
        <taxon>Ascomycota</taxon>
        <taxon>Pezizomycotina</taxon>
        <taxon>Dothideomycetes</taxon>
        <taxon>Dothideomycetes incertae sedis</taxon>
        <taxon>Zopfiaceae</taxon>
        <taxon>Zopfia</taxon>
    </lineage>
</organism>
<dbReference type="SMART" id="SM00487">
    <property type="entry name" value="DEXDc"/>
    <property type="match status" value="1"/>
</dbReference>
<evidence type="ECO:0000313" key="11">
    <source>
        <dbReference type="EMBL" id="KAF2182496.1"/>
    </source>
</evidence>
<dbReference type="GO" id="GO:0005634">
    <property type="term" value="C:nucleus"/>
    <property type="evidence" value="ECO:0007669"/>
    <property type="project" value="TreeGrafter"/>
</dbReference>
<feature type="compositionally biased region" description="Acidic residues" evidence="7">
    <location>
        <begin position="628"/>
        <end position="650"/>
    </location>
</feature>
<dbReference type="SUPFAM" id="SSF52540">
    <property type="entry name" value="P-loop containing nucleoside triphosphate hydrolases"/>
    <property type="match status" value="2"/>
</dbReference>
<dbReference type="PANTHER" id="PTHR45626:SF16">
    <property type="entry name" value="ATP-DEPENDENT HELICASE ULS1"/>
    <property type="match status" value="1"/>
</dbReference>
<dbReference type="Proteomes" id="UP000800200">
    <property type="component" value="Unassembled WGS sequence"/>
</dbReference>
<keyword evidence="5" id="KW-0067">ATP-binding</keyword>
<dbReference type="AlphaFoldDB" id="A0A6A6DXV6"/>
<dbReference type="GO" id="GO:0000724">
    <property type="term" value="P:double-strand break repair via homologous recombination"/>
    <property type="evidence" value="ECO:0007669"/>
    <property type="project" value="TreeGrafter"/>
</dbReference>
<feature type="compositionally biased region" description="Basic and acidic residues" evidence="7">
    <location>
        <begin position="672"/>
        <end position="683"/>
    </location>
</feature>
<dbReference type="EMBL" id="ML994647">
    <property type="protein sequence ID" value="KAF2182496.1"/>
    <property type="molecule type" value="Genomic_DNA"/>
</dbReference>
<evidence type="ECO:0000256" key="6">
    <source>
        <dbReference type="PROSITE-ProRule" id="PRU00175"/>
    </source>
</evidence>
<keyword evidence="3" id="KW-0378">Hydrolase</keyword>
<feature type="domain" description="RING-type" evidence="8">
    <location>
        <begin position="546"/>
        <end position="596"/>
    </location>
</feature>
<dbReference type="GO" id="GO:0008094">
    <property type="term" value="F:ATP-dependent activity, acting on DNA"/>
    <property type="evidence" value="ECO:0007669"/>
    <property type="project" value="TreeGrafter"/>
</dbReference>
<dbReference type="InterPro" id="IPR001841">
    <property type="entry name" value="Znf_RING"/>
</dbReference>
<dbReference type="CDD" id="cd18793">
    <property type="entry name" value="SF2_C_SNF"/>
    <property type="match status" value="1"/>
</dbReference>
<sequence length="903" mass="102369">MKAEFDIQQLPIETQTVDLIDLTGDDDEFGSNAPANGQNDPFRELNFAFRPVVQNHQANSTQPVDAFNQEWMTKDELAQFLITPTPPSVDYVNDNFGQQPAINPSVNFSANFSANFPMAQPNLAEELFGRDDDESDRPMPYSAGEQPEALAKLIESIRPEDETPPELREPTPKAMSSELMEHQKLGLSWLKKMEEGHSRGGILADDMGLGKTIQALALILARPSEDPARKTTLIVAPVALMRQWEKEIERHVHPSHRLKVFVYHGSSGRNADFNRLRQYDVVLTTFGTLANEMKTKENRTEVTKELTAAEYPPIVRRSKDKLALIGSECVWYRVILDEAQCIKNRTTLTSKASNELQAQYRLCMTGTPMMNTVDELYPLLRFLQTKPYNDWARFSFDISKRIKDKQDWSKRIGLKRIQALLKSTMLRRTKDTIMDGEPICKIPPKHTGHQHVEFSDAESELYKALENQSVLKFNKYLRAGTVNNNYANVLVLLLRLRQACCHPHLIKDLGVQVSTEGISENELLDRAKMLAQEVVSRLREEEGFECPICFDGTENPTVFIPCGHTTCGECFQKLVDPARAIQEGNENRNAKCPHCRGPLNAKNITDYRHFCKVFCPEKLDESERSEDVGEDVGDSSDSDSDDEDEAEGDDLGGFVVPDDADDDYVGPASKVMRVEEATTEKKPGKGKGKAPAKPKQTLAQLKKESLRNAAAKRKYLRRLRKSWESSAKIEKTVELVTEIEKNDPTEKILIFSQFTSLLDLLEVPLQDRNFKYQRYDGSMKPNDRADAVYDFMENARTKIMLISLKAGNAGLNLNRASQVIILDPFWNPFIEDQAVDRAHRMRQEREVHVHRVLVPETVEDRICALQDRKREIINAALDENAGKSIARLGLRDLMFLFGSVDHL</sequence>
<dbReference type="InterPro" id="IPR049730">
    <property type="entry name" value="SNF2/RAD54-like_C"/>
</dbReference>
<dbReference type="CDD" id="cd18008">
    <property type="entry name" value="DEXDc_SHPRH-like"/>
    <property type="match status" value="1"/>
</dbReference>
<dbReference type="SMART" id="SM00184">
    <property type="entry name" value="RING"/>
    <property type="match status" value="1"/>
</dbReference>
<feature type="region of interest" description="Disordered" evidence="7">
    <location>
        <begin position="158"/>
        <end position="177"/>
    </location>
</feature>
<dbReference type="Pfam" id="PF13920">
    <property type="entry name" value="zf-C3HC4_3"/>
    <property type="match status" value="1"/>
</dbReference>
<dbReference type="InterPro" id="IPR038718">
    <property type="entry name" value="SNF2-like_sf"/>
</dbReference>
<dbReference type="InterPro" id="IPR001650">
    <property type="entry name" value="Helicase_C-like"/>
</dbReference>
<feature type="compositionally biased region" description="Basic and acidic residues" evidence="7">
    <location>
        <begin position="158"/>
        <end position="171"/>
    </location>
</feature>
<dbReference type="GO" id="GO:0005737">
    <property type="term" value="C:cytoplasm"/>
    <property type="evidence" value="ECO:0007669"/>
    <property type="project" value="TreeGrafter"/>
</dbReference>
<evidence type="ECO:0000256" key="1">
    <source>
        <dbReference type="ARBA" id="ARBA00007025"/>
    </source>
</evidence>
<keyword evidence="12" id="KW-1185">Reference proteome</keyword>